<dbReference type="GO" id="GO:0015031">
    <property type="term" value="P:protein transport"/>
    <property type="evidence" value="ECO:0007669"/>
    <property type="project" value="UniProtKB-KW"/>
</dbReference>
<feature type="region of interest" description="Disordered" evidence="5">
    <location>
        <begin position="879"/>
        <end position="919"/>
    </location>
</feature>
<evidence type="ECO:0000256" key="2">
    <source>
        <dbReference type="ARBA" id="ARBA00022448"/>
    </source>
</evidence>
<feature type="region of interest" description="Disordered" evidence="5">
    <location>
        <begin position="745"/>
        <end position="764"/>
    </location>
</feature>
<dbReference type="InterPro" id="IPR013244">
    <property type="entry name" value="Sec39_domain"/>
</dbReference>
<feature type="region of interest" description="Disordered" evidence="5">
    <location>
        <begin position="943"/>
        <end position="990"/>
    </location>
</feature>
<feature type="region of interest" description="Disordered" evidence="5">
    <location>
        <begin position="200"/>
        <end position="223"/>
    </location>
</feature>
<name>A0A4S8QYM5_9HELO</name>
<dbReference type="PANTHER" id="PTHR40787">
    <property type="entry name" value="SECRETED PROTEIN"/>
    <property type="match status" value="1"/>
</dbReference>
<reference evidence="7 8" key="1">
    <citation type="submission" date="2017-12" db="EMBL/GenBank/DDBJ databases">
        <title>Comparative genomics of Botrytis spp.</title>
        <authorList>
            <person name="Valero-Jimenez C.A."/>
            <person name="Tapia P."/>
            <person name="Veloso J."/>
            <person name="Silva-Moreno E."/>
            <person name="Staats M."/>
            <person name="Valdes J.H."/>
            <person name="Van Kan J.A.L."/>
        </authorList>
    </citation>
    <scope>NUCLEOTIDE SEQUENCE [LARGE SCALE GENOMIC DNA]</scope>
    <source>
        <strain evidence="7 8">MUCL435</strain>
    </source>
</reference>
<evidence type="ECO:0000256" key="4">
    <source>
        <dbReference type="ARBA" id="ARBA00022927"/>
    </source>
</evidence>
<evidence type="ECO:0000256" key="3">
    <source>
        <dbReference type="ARBA" id="ARBA00022824"/>
    </source>
</evidence>
<proteinExistence type="predicted"/>
<dbReference type="GO" id="GO:0005783">
    <property type="term" value="C:endoplasmic reticulum"/>
    <property type="evidence" value="ECO:0007669"/>
    <property type="project" value="UniProtKB-SubCell"/>
</dbReference>
<feature type="compositionally biased region" description="Acidic residues" evidence="5">
    <location>
        <begin position="976"/>
        <end position="990"/>
    </location>
</feature>
<evidence type="ECO:0000313" key="8">
    <source>
        <dbReference type="Proteomes" id="UP000308671"/>
    </source>
</evidence>
<evidence type="ECO:0000256" key="5">
    <source>
        <dbReference type="SAM" id="MobiDB-lite"/>
    </source>
</evidence>
<feature type="region of interest" description="Disordered" evidence="5">
    <location>
        <begin position="810"/>
        <end position="852"/>
    </location>
</feature>
<organism evidence="7 8">
    <name type="scientific">Botrytis galanthina</name>
    <dbReference type="NCBI Taxonomy" id="278940"/>
    <lineage>
        <taxon>Eukaryota</taxon>
        <taxon>Fungi</taxon>
        <taxon>Dikarya</taxon>
        <taxon>Ascomycota</taxon>
        <taxon>Pezizomycotina</taxon>
        <taxon>Leotiomycetes</taxon>
        <taxon>Helotiales</taxon>
        <taxon>Sclerotiniaceae</taxon>
        <taxon>Botrytis</taxon>
    </lineage>
</organism>
<keyword evidence="8" id="KW-1185">Reference proteome</keyword>
<feature type="compositionally biased region" description="Polar residues" evidence="5">
    <location>
        <begin position="204"/>
        <end position="215"/>
    </location>
</feature>
<evidence type="ECO:0000256" key="1">
    <source>
        <dbReference type="ARBA" id="ARBA00004240"/>
    </source>
</evidence>
<accession>A0A4S8QYM5</accession>
<protein>
    <recommendedName>
        <fullName evidence="6">Sec39 domain-containing protein</fullName>
    </recommendedName>
</protein>
<feature type="domain" description="Sec39" evidence="6">
    <location>
        <begin position="13"/>
        <end position="816"/>
    </location>
</feature>
<keyword evidence="2" id="KW-0813">Transport</keyword>
<dbReference type="Pfam" id="PF08314">
    <property type="entry name" value="Sec39"/>
    <property type="match status" value="1"/>
</dbReference>
<dbReference type="AlphaFoldDB" id="A0A4S8QYM5"/>
<dbReference type="OrthoDB" id="3434013at2759"/>
<keyword evidence="3" id="KW-0256">Endoplasmic reticulum</keyword>
<feature type="compositionally biased region" description="Polar residues" evidence="5">
    <location>
        <begin position="751"/>
        <end position="763"/>
    </location>
</feature>
<dbReference type="EMBL" id="PQXL01000148">
    <property type="protein sequence ID" value="THV50478.1"/>
    <property type="molecule type" value="Genomic_DNA"/>
</dbReference>
<evidence type="ECO:0000259" key="6">
    <source>
        <dbReference type="Pfam" id="PF08314"/>
    </source>
</evidence>
<keyword evidence="4" id="KW-0653">Protein transport</keyword>
<feature type="compositionally biased region" description="Low complexity" evidence="5">
    <location>
        <begin position="955"/>
        <end position="964"/>
    </location>
</feature>
<evidence type="ECO:0000313" key="7">
    <source>
        <dbReference type="EMBL" id="THV50478.1"/>
    </source>
</evidence>
<gene>
    <name evidence="7" type="ORF">BGAL_0148g00020</name>
</gene>
<dbReference type="PANTHER" id="PTHR40787:SF3">
    <property type="entry name" value="PROTEIN TRANSPORT PROTEIN SEC39"/>
    <property type="match status" value="1"/>
</dbReference>
<dbReference type="Proteomes" id="UP000308671">
    <property type="component" value="Unassembled WGS sequence"/>
</dbReference>
<comment type="caution">
    <text evidence="7">The sequence shown here is derived from an EMBL/GenBank/DDBJ whole genome shotgun (WGS) entry which is preliminary data.</text>
</comment>
<feature type="compositionally biased region" description="Basic and acidic residues" evidence="5">
    <location>
        <begin position="965"/>
        <end position="975"/>
    </location>
</feature>
<sequence length="990" mass="111613">MANPDLEPAMVLWLAIEFATKSDLRLLRTLVSRHRNILRNDLVFRILLTHLPESLESSKYVPFIEDIVSGKIIDDSENTIILDSIKGVDPAEVHKRVKKFHLLPLRWKDAPSEILDDHLVMFLIHRALRVDENTGLLSEIPTLLAPFLSYSSYLRTWTISTILPLLRLNYEYHSGTQPILTIREFEALDDVKGTKYLLSKTGKDSSSSGEENQSVGRDLRGLTGPWLYGDNRWKRRKVQNDSTEQSQAAVSLEKAGIINHKYAGWELVFAWVTAEAGISWTTAVKAIEQWDGPGDVDLGGFEDGTEWLDEEDQRHLEQRYAKAALATAYLIPESSIEALEGVHRILSRILTLLDMDKMPTLEAAAAILTPIPTFEESYLYRKNAKHLRNNHLEEKNTLTNPNESSINLIKALLVSAYLLTRGGEGCTVKRAGELALLQDEREQTMAFRGFISSFGHRSGSDDRFWIKMRNELLWLRDWGAEEFESTVDPSQGRGVFGRIHKESIEVEAFKLLLVNARYTLARSIYESPAEKPIPEEYLQHAIFTAAENAYDNATNPNKSRGGIKKCDEILNAFPDTIKGHPRAQELRNLIQVTDEIGRYSLVLKQGQPFKPVSLRVNPDPLSILNKILEQNEKSYTQINDFVRMAREMAEAGLTIPIPDGYPTTPDLKLKIAEKRVISMCIDMALAEDDFETAYSYVVTRLKAVGRQAHTRMPELERRNTGCIGQRPPRPIDDWSWRAALQAGKYRKNSRTTRATHLGNTSGNPEIRHLQQRMDCLAQALRLAPRDTLQEVLNAYRRCEEELETMIKEEAEQEEAWDEKADDKNMPGGYAATPARKYSNTRTPRRNKNEEAPVSFFDLSKESITRAQTGLSALSMFRGKSQRAETMGESHNVPMQAEAPGSPADLTRSSSGRTSLRKRDQLRNAAVGTLAGGIGWLINAPPVNANAASSERGSVHSRNSSGSTSRSHEVPAVEDSKQEDEEITWDDEDAW</sequence>
<dbReference type="GO" id="GO:0006890">
    <property type="term" value="P:retrograde vesicle-mediated transport, Golgi to endoplasmic reticulum"/>
    <property type="evidence" value="ECO:0007669"/>
    <property type="project" value="InterPro"/>
</dbReference>
<comment type="subcellular location">
    <subcellularLocation>
        <location evidence="1">Endoplasmic reticulum</location>
    </subcellularLocation>
</comment>